<sequence length="50" mass="5110">MSEALARAQPARARFLAAPGIRASLALAEAGGADSSRGAFPRWAISIEAV</sequence>
<comment type="caution">
    <text evidence="1">The sequence shown here is derived from an EMBL/GenBank/DDBJ whole genome shotgun (WGS) entry which is preliminary data.</text>
</comment>
<organism evidence="1 2">
    <name type="scientific">Sinomonas terrae</name>
    <dbReference type="NCBI Taxonomy" id="2908838"/>
    <lineage>
        <taxon>Bacteria</taxon>
        <taxon>Bacillati</taxon>
        <taxon>Actinomycetota</taxon>
        <taxon>Actinomycetes</taxon>
        <taxon>Micrococcales</taxon>
        <taxon>Micrococcaceae</taxon>
        <taxon>Sinomonas</taxon>
    </lineage>
</organism>
<evidence type="ECO:0000313" key="2">
    <source>
        <dbReference type="Proteomes" id="UP001202922"/>
    </source>
</evidence>
<protein>
    <submittedName>
        <fullName evidence="1">Uncharacterized protein</fullName>
    </submittedName>
</protein>
<dbReference type="EMBL" id="JAKZBV010000001">
    <property type="protein sequence ID" value="MCH6472190.1"/>
    <property type="molecule type" value="Genomic_DNA"/>
</dbReference>
<accession>A0ABS9U680</accession>
<dbReference type="Proteomes" id="UP001202922">
    <property type="component" value="Unassembled WGS sequence"/>
</dbReference>
<proteinExistence type="predicted"/>
<dbReference type="RefSeq" id="WP_241056092.1">
    <property type="nucleotide sequence ID" value="NZ_JAKZBV010000001.1"/>
</dbReference>
<reference evidence="1 2" key="1">
    <citation type="submission" date="2022-03" db="EMBL/GenBank/DDBJ databases">
        <title>Sinomonas sp. isolated from a soil.</title>
        <authorList>
            <person name="Han J."/>
            <person name="Kim D.-U."/>
        </authorList>
    </citation>
    <scope>NUCLEOTIDE SEQUENCE [LARGE SCALE GENOMIC DNA]</scope>
    <source>
        <strain evidence="1 2">5-5</strain>
    </source>
</reference>
<gene>
    <name evidence="1" type="ORF">L0M17_19865</name>
</gene>
<evidence type="ECO:0000313" key="1">
    <source>
        <dbReference type="EMBL" id="MCH6472190.1"/>
    </source>
</evidence>
<name>A0ABS9U680_9MICC</name>
<keyword evidence="2" id="KW-1185">Reference proteome</keyword>